<dbReference type="AlphaFoldDB" id="A0A2V4VM85"/>
<dbReference type="EMBL" id="QJSW01000014">
    <property type="protein sequence ID" value="PYE47271.1"/>
    <property type="molecule type" value="Genomic_DNA"/>
</dbReference>
<keyword evidence="1" id="KW-0596">Phosphopantetheine</keyword>
<evidence type="ECO:0000256" key="2">
    <source>
        <dbReference type="ARBA" id="ARBA00022553"/>
    </source>
</evidence>
<proteinExistence type="predicted"/>
<evidence type="ECO:0000313" key="6">
    <source>
        <dbReference type="Proteomes" id="UP000247790"/>
    </source>
</evidence>
<dbReference type="InterPro" id="IPR009081">
    <property type="entry name" value="PP-bd_ACP"/>
</dbReference>
<evidence type="ECO:0000313" key="7">
    <source>
        <dbReference type="Proteomes" id="UP000509327"/>
    </source>
</evidence>
<dbReference type="RefSeq" id="WP_110898096.1">
    <property type="nucleotide sequence ID" value="NZ_CP054614.1"/>
</dbReference>
<evidence type="ECO:0000256" key="1">
    <source>
        <dbReference type="ARBA" id="ARBA00022450"/>
    </source>
</evidence>
<dbReference type="Proteomes" id="UP000509327">
    <property type="component" value="Chromosome"/>
</dbReference>
<dbReference type="SUPFAM" id="SSF47336">
    <property type="entry name" value="ACP-like"/>
    <property type="match status" value="1"/>
</dbReference>
<dbReference type="InterPro" id="IPR036736">
    <property type="entry name" value="ACP-like_sf"/>
</dbReference>
<keyword evidence="2" id="KW-0597">Phosphoprotein</keyword>
<reference evidence="4 6" key="1">
    <citation type="submission" date="2018-06" db="EMBL/GenBank/DDBJ databases">
        <title>Genomic Encyclopedia of Type Strains, Phase III (KMG-III): the genomes of soil and plant-associated and newly described type strains.</title>
        <authorList>
            <person name="Whitman W."/>
        </authorList>
    </citation>
    <scope>NUCLEOTIDE SEQUENCE [LARGE SCALE GENOMIC DNA]</scope>
    <source>
        <strain evidence="4 6">CECT 7022</strain>
    </source>
</reference>
<protein>
    <submittedName>
        <fullName evidence="4 5">Acyl carrier protein</fullName>
    </submittedName>
</protein>
<accession>A0A2V4VM85</accession>
<dbReference type="GO" id="GO:0016874">
    <property type="term" value="F:ligase activity"/>
    <property type="evidence" value="ECO:0007669"/>
    <property type="project" value="UniProtKB-KW"/>
</dbReference>
<evidence type="ECO:0000259" key="3">
    <source>
        <dbReference type="PROSITE" id="PS50075"/>
    </source>
</evidence>
<dbReference type="Pfam" id="PF00550">
    <property type="entry name" value="PP-binding"/>
    <property type="match status" value="1"/>
</dbReference>
<keyword evidence="4" id="KW-0436">Ligase</keyword>
<sequence length="88" mass="10195">MNETRIKEIITQLIGIEINDIHQNLILVGLDSMKTINLVVELEEEFDIVIDDNDLLFENFSTISRIVDLISQKVIGKELYTTKYNELL</sequence>
<dbReference type="OrthoDB" id="1495744at2"/>
<dbReference type="InterPro" id="IPR006162">
    <property type="entry name" value="Ppantetheine_attach_site"/>
</dbReference>
<dbReference type="EMBL" id="CP054614">
    <property type="protein sequence ID" value="QKS58179.1"/>
    <property type="molecule type" value="Genomic_DNA"/>
</dbReference>
<name>A0A2V4VM85_PAEBA</name>
<dbReference type="PROSITE" id="PS00012">
    <property type="entry name" value="PHOSPHOPANTETHEINE"/>
    <property type="match status" value="1"/>
</dbReference>
<reference evidence="5 7" key="2">
    <citation type="submission" date="2020-06" db="EMBL/GenBank/DDBJ databases">
        <title>Complete genome of Paenibacillus barcinonensis KACC11450.</title>
        <authorList>
            <person name="Kim M."/>
            <person name="Park Y.-J."/>
            <person name="Shin J.-H."/>
        </authorList>
    </citation>
    <scope>NUCLEOTIDE SEQUENCE [LARGE SCALE GENOMIC DNA]</scope>
    <source>
        <strain evidence="5 7">KACC11450</strain>
    </source>
</reference>
<gene>
    <name evidence="4" type="ORF">DFQ00_11411</name>
    <name evidence="5" type="ORF">HUB98_19300</name>
</gene>
<evidence type="ECO:0000313" key="5">
    <source>
        <dbReference type="EMBL" id="QKS58179.1"/>
    </source>
</evidence>
<organism evidence="4 6">
    <name type="scientific">Paenibacillus barcinonensis</name>
    <dbReference type="NCBI Taxonomy" id="198119"/>
    <lineage>
        <taxon>Bacteria</taxon>
        <taxon>Bacillati</taxon>
        <taxon>Bacillota</taxon>
        <taxon>Bacilli</taxon>
        <taxon>Bacillales</taxon>
        <taxon>Paenibacillaceae</taxon>
        <taxon>Paenibacillus</taxon>
    </lineage>
</organism>
<evidence type="ECO:0000313" key="4">
    <source>
        <dbReference type="EMBL" id="PYE47271.1"/>
    </source>
</evidence>
<dbReference type="PROSITE" id="PS50075">
    <property type="entry name" value="CARRIER"/>
    <property type="match status" value="1"/>
</dbReference>
<keyword evidence="7" id="KW-1185">Reference proteome</keyword>
<dbReference type="Gene3D" id="1.10.1200.10">
    <property type="entry name" value="ACP-like"/>
    <property type="match status" value="1"/>
</dbReference>
<feature type="domain" description="Carrier" evidence="3">
    <location>
        <begin position="1"/>
        <end position="74"/>
    </location>
</feature>
<dbReference type="Proteomes" id="UP000247790">
    <property type="component" value="Unassembled WGS sequence"/>
</dbReference>